<proteinExistence type="predicted"/>
<dbReference type="InterPro" id="IPR041577">
    <property type="entry name" value="RT_RNaseH_2"/>
</dbReference>
<dbReference type="PANTHER" id="PTHR34072:SF50">
    <property type="entry name" value="NUCLEOTIDYLTRANSFERASE, RIBONUCLEASE H"/>
    <property type="match status" value="1"/>
</dbReference>
<name>A0AAF0QSY8_SOLVR</name>
<feature type="non-terminal residue" evidence="2">
    <location>
        <position position="213"/>
    </location>
</feature>
<dbReference type="FunFam" id="3.30.70.270:FF:000020">
    <property type="entry name" value="Transposon Tf2-6 polyprotein-like Protein"/>
    <property type="match status" value="1"/>
</dbReference>
<sequence>MPIREEYLGHVISIQVKLRPSSSGLPPKNIKEIHSFIGLAGYYHRFIHHYAAIAGPLTDFLRKYAFVWDVTALIVFETLKDKLSSMRYLALPNFSQEFQLETDASGRGIGAVLSQIGHAVAYFSQKLSTRMQGASNYHREMFTITQAVSYATPEQQKWLSKLVGYDFQIMYRPGKLNQAADALSRTSEGVLMAFSSRICNLEHELRALLFPRC</sequence>
<dbReference type="Proteomes" id="UP001234989">
    <property type="component" value="Chromosome 5"/>
</dbReference>
<evidence type="ECO:0000259" key="1">
    <source>
        <dbReference type="Pfam" id="PF17919"/>
    </source>
</evidence>
<dbReference type="InterPro" id="IPR043128">
    <property type="entry name" value="Rev_trsase/Diguanyl_cyclase"/>
</dbReference>
<reference evidence="2" key="1">
    <citation type="submission" date="2023-08" db="EMBL/GenBank/DDBJ databases">
        <title>A de novo genome assembly of Solanum verrucosum Schlechtendal, a Mexican diploid species geographically isolated from the other diploid A-genome species in potato relatives.</title>
        <authorList>
            <person name="Hosaka K."/>
        </authorList>
    </citation>
    <scope>NUCLEOTIDE SEQUENCE</scope>
    <source>
        <tissue evidence="2">Young leaves</tissue>
    </source>
</reference>
<evidence type="ECO:0000313" key="3">
    <source>
        <dbReference type="Proteomes" id="UP001234989"/>
    </source>
</evidence>
<gene>
    <name evidence="2" type="ORF">MTR67_022183</name>
</gene>
<dbReference type="PANTHER" id="PTHR34072">
    <property type="entry name" value="ENZYMATIC POLYPROTEIN-RELATED"/>
    <property type="match status" value="1"/>
</dbReference>
<feature type="domain" description="Reverse transcriptase/retrotransposon-derived protein RNase H-like" evidence="1">
    <location>
        <begin position="69"/>
        <end position="150"/>
    </location>
</feature>
<dbReference type="Gene3D" id="3.30.70.270">
    <property type="match status" value="1"/>
</dbReference>
<dbReference type="EMBL" id="CP133616">
    <property type="protein sequence ID" value="WMV28798.1"/>
    <property type="molecule type" value="Genomic_DNA"/>
</dbReference>
<accession>A0AAF0QSY8</accession>
<keyword evidence="3" id="KW-1185">Reference proteome</keyword>
<dbReference type="InterPro" id="IPR043502">
    <property type="entry name" value="DNA/RNA_pol_sf"/>
</dbReference>
<evidence type="ECO:0000313" key="2">
    <source>
        <dbReference type="EMBL" id="WMV28798.1"/>
    </source>
</evidence>
<dbReference type="Pfam" id="PF17919">
    <property type="entry name" value="RT_RNaseH_2"/>
    <property type="match status" value="1"/>
</dbReference>
<dbReference type="AlphaFoldDB" id="A0AAF0QSY8"/>
<organism evidence="2 3">
    <name type="scientific">Solanum verrucosum</name>
    <dbReference type="NCBI Taxonomy" id="315347"/>
    <lineage>
        <taxon>Eukaryota</taxon>
        <taxon>Viridiplantae</taxon>
        <taxon>Streptophyta</taxon>
        <taxon>Embryophyta</taxon>
        <taxon>Tracheophyta</taxon>
        <taxon>Spermatophyta</taxon>
        <taxon>Magnoliopsida</taxon>
        <taxon>eudicotyledons</taxon>
        <taxon>Gunneridae</taxon>
        <taxon>Pentapetalae</taxon>
        <taxon>asterids</taxon>
        <taxon>lamiids</taxon>
        <taxon>Solanales</taxon>
        <taxon>Solanaceae</taxon>
        <taxon>Solanoideae</taxon>
        <taxon>Solaneae</taxon>
        <taxon>Solanum</taxon>
    </lineage>
</organism>
<dbReference type="SUPFAM" id="SSF56672">
    <property type="entry name" value="DNA/RNA polymerases"/>
    <property type="match status" value="1"/>
</dbReference>
<protein>
    <recommendedName>
        <fullName evidence="1">Reverse transcriptase/retrotransposon-derived protein RNase H-like domain-containing protein</fullName>
    </recommendedName>
</protein>